<dbReference type="AlphaFoldDB" id="A0AAD2CPQ0"/>
<comment type="caution">
    <text evidence="2">The sequence shown here is derived from an EMBL/GenBank/DDBJ whole genome shotgun (WGS) entry which is preliminary data.</text>
</comment>
<gene>
    <name evidence="2" type="ORF">CYCCA115_LOCUS6795</name>
</gene>
<reference evidence="2" key="1">
    <citation type="submission" date="2023-08" db="EMBL/GenBank/DDBJ databases">
        <authorList>
            <person name="Audoor S."/>
            <person name="Bilcke G."/>
        </authorList>
    </citation>
    <scope>NUCLEOTIDE SEQUENCE</scope>
</reference>
<dbReference type="EMBL" id="CAKOGP040000875">
    <property type="protein sequence ID" value="CAJ1939924.1"/>
    <property type="molecule type" value="Genomic_DNA"/>
</dbReference>
<evidence type="ECO:0000256" key="1">
    <source>
        <dbReference type="SAM" id="MobiDB-lite"/>
    </source>
</evidence>
<keyword evidence="3" id="KW-1185">Reference proteome</keyword>
<proteinExistence type="predicted"/>
<name>A0AAD2CPQ0_9STRA</name>
<protein>
    <submittedName>
        <fullName evidence="2">Uncharacterized protein</fullName>
    </submittedName>
</protein>
<organism evidence="2 3">
    <name type="scientific">Cylindrotheca closterium</name>
    <dbReference type="NCBI Taxonomy" id="2856"/>
    <lineage>
        <taxon>Eukaryota</taxon>
        <taxon>Sar</taxon>
        <taxon>Stramenopiles</taxon>
        <taxon>Ochrophyta</taxon>
        <taxon>Bacillariophyta</taxon>
        <taxon>Bacillariophyceae</taxon>
        <taxon>Bacillariophycidae</taxon>
        <taxon>Bacillariales</taxon>
        <taxon>Bacillariaceae</taxon>
        <taxon>Cylindrotheca</taxon>
    </lineage>
</organism>
<evidence type="ECO:0000313" key="3">
    <source>
        <dbReference type="Proteomes" id="UP001295423"/>
    </source>
</evidence>
<accession>A0AAD2CPQ0</accession>
<feature type="region of interest" description="Disordered" evidence="1">
    <location>
        <begin position="176"/>
        <end position="224"/>
    </location>
</feature>
<dbReference type="Proteomes" id="UP001295423">
    <property type="component" value="Unassembled WGS sequence"/>
</dbReference>
<sequence>MPNWLNISSPLLISTQSRRKQPKTSGHCKFLQCKFHCRTLSRSLVLTNLRKKQNNNQFFDGDKSDPRLCLENPFVGFWLLICSEMFDYPWATTFDDDYYNEPPSSIIRGIKQKRLAPFQSFFRPESSNHHIQHAIQKISDPMNDHLDNAIGPSHLNKTTLVDQRKRHCNLTDNRYDTLVDDDGSSGENADNAKAADDDATTIDGDAYQQPNQDDDENEILATEV</sequence>
<evidence type="ECO:0000313" key="2">
    <source>
        <dbReference type="EMBL" id="CAJ1939924.1"/>
    </source>
</evidence>